<dbReference type="InterPro" id="IPR001471">
    <property type="entry name" value="AP2/ERF_dom"/>
</dbReference>
<evidence type="ECO:0000259" key="8">
    <source>
        <dbReference type="PROSITE" id="PS51032"/>
    </source>
</evidence>
<proteinExistence type="predicted"/>
<dbReference type="PROSITE" id="PS51032">
    <property type="entry name" value="AP2_ERF"/>
    <property type="match status" value="1"/>
</dbReference>
<evidence type="ECO:0000256" key="3">
    <source>
        <dbReference type="ARBA" id="ARBA00023015"/>
    </source>
</evidence>
<dbReference type="GO" id="GO:0003677">
    <property type="term" value="F:DNA binding"/>
    <property type="evidence" value="ECO:0007669"/>
    <property type="project" value="UniProtKB-KW"/>
</dbReference>
<dbReference type="PRINTS" id="PR00367">
    <property type="entry name" value="ETHRSPELEMNT"/>
</dbReference>
<feature type="compositionally biased region" description="Polar residues" evidence="7">
    <location>
        <begin position="251"/>
        <end position="263"/>
    </location>
</feature>
<comment type="caution">
    <text evidence="9">The sequence shown here is derived from an EMBL/GenBank/DDBJ whole genome shotgun (WGS) entry which is preliminary data.</text>
</comment>
<evidence type="ECO:0000256" key="6">
    <source>
        <dbReference type="ARBA" id="ARBA00023242"/>
    </source>
</evidence>
<keyword evidence="6" id="KW-0539">Nucleus</keyword>
<evidence type="ECO:0000313" key="9">
    <source>
        <dbReference type="EMBL" id="PHT90461.1"/>
    </source>
</evidence>
<dbReference type="PANTHER" id="PTHR31677:SF231">
    <property type="entry name" value="ETHYLENE-RESPONSIVE TRANSCRIPTION FACTOR 4"/>
    <property type="match status" value="1"/>
</dbReference>
<dbReference type="GO" id="GO:0003700">
    <property type="term" value="F:DNA-binding transcription factor activity"/>
    <property type="evidence" value="ECO:0007669"/>
    <property type="project" value="InterPro"/>
</dbReference>
<gene>
    <name evidence="9" type="ORF">T459_05574</name>
</gene>
<dbReference type="GO" id="GO:0009873">
    <property type="term" value="P:ethylene-activated signaling pathway"/>
    <property type="evidence" value="ECO:0007669"/>
    <property type="project" value="UniProtKB-KW"/>
</dbReference>
<dbReference type="InterPro" id="IPR016177">
    <property type="entry name" value="DNA-bd_dom_sf"/>
</dbReference>
<feature type="compositionally biased region" description="Polar residues" evidence="7">
    <location>
        <begin position="305"/>
        <end position="316"/>
    </location>
</feature>
<keyword evidence="3" id="KW-0805">Transcription regulation</keyword>
<feature type="region of interest" description="Disordered" evidence="7">
    <location>
        <begin position="187"/>
        <end position="292"/>
    </location>
</feature>
<dbReference type="SUPFAM" id="SSF54171">
    <property type="entry name" value="DNA-binding domain"/>
    <property type="match status" value="1"/>
</dbReference>
<dbReference type="AlphaFoldDB" id="A0A2G3A8D4"/>
<sequence>MAEIENGNAAAAIPPNEVRYKGARKRRQGDRIRYGAEITKPGQKRSIWLGTYDTDRRRKPLRIMIQQQSGLKRPWRLESYLISPIMITLEKPKMSLILRRYRVGRPGLLGSGCPSRLGPSLGRDTELLDDINSPKLGAFFMHTWFSVSHSCVRVWLGTFDMAKEVAHAYDAAAKQLRGPGAVLNFSDNNNIQNAKNVPDKLNPRSDDGDKNNSNDILLNKSSGMASSSKVSDIASSSEASESGGALRIREPSQNPQVSRSKTGSGALKIWEPSQNPQVPHSKPISGALRIQMPTRRRCVEEWGTKSKSSGSFHSRG</sequence>
<dbReference type="Gramene" id="PHT90461">
    <property type="protein sequence ID" value="PHT90461"/>
    <property type="gene ID" value="T459_05574"/>
</dbReference>
<evidence type="ECO:0000256" key="5">
    <source>
        <dbReference type="ARBA" id="ARBA00023163"/>
    </source>
</evidence>
<evidence type="ECO:0000256" key="7">
    <source>
        <dbReference type="SAM" id="MobiDB-lite"/>
    </source>
</evidence>
<keyword evidence="10" id="KW-1185">Reference proteome</keyword>
<accession>A0A2G3A8D4</accession>
<keyword evidence="2" id="KW-0936">Ethylene signaling pathway</keyword>
<dbReference type="PANTHER" id="PTHR31677">
    <property type="entry name" value="AP2 DOMAIN CLASS TRANSCRIPTION FACTOR"/>
    <property type="match status" value="1"/>
</dbReference>
<evidence type="ECO:0000256" key="1">
    <source>
        <dbReference type="ARBA" id="ARBA00004123"/>
    </source>
</evidence>
<dbReference type="Gene3D" id="3.30.730.10">
    <property type="entry name" value="AP2/ERF domain"/>
    <property type="match status" value="2"/>
</dbReference>
<dbReference type="SMART" id="SM00380">
    <property type="entry name" value="AP2"/>
    <property type="match status" value="1"/>
</dbReference>
<dbReference type="Proteomes" id="UP000222542">
    <property type="component" value="Unassembled WGS sequence"/>
</dbReference>
<comment type="subcellular location">
    <subcellularLocation>
        <location evidence="1">Nucleus</location>
    </subcellularLocation>
</comment>
<feature type="region of interest" description="Disordered" evidence="7">
    <location>
        <begin position="297"/>
        <end position="316"/>
    </location>
</feature>
<evidence type="ECO:0000313" key="10">
    <source>
        <dbReference type="Proteomes" id="UP000222542"/>
    </source>
</evidence>
<protein>
    <recommendedName>
        <fullName evidence="8">AP2/ERF domain-containing protein</fullName>
    </recommendedName>
</protein>
<dbReference type="EMBL" id="AYRZ02000002">
    <property type="protein sequence ID" value="PHT90461.1"/>
    <property type="molecule type" value="Genomic_DNA"/>
</dbReference>
<dbReference type="GO" id="GO:0005634">
    <property type="term" value="C:nucleus"/>
    <property type="evidence" value="ECO:0007669"/>
    <property type="project" value="UniProtKB-SubCell"/>
</dbReference>
<reference evidence="9 10" key="1">
    <citation type="journal article" date="2014" name="Nat. Genet.">
        <title>Genome sequence of the hot pepper provides insights into the evolution of pungency in Capsicum species.</title>
        <authorList>
            <person name="Kim S."/>
            <person name="Park M."/>
            <person name="Yeom S.I."/>
            <person name="Kim Y.M."/>
            <person name="Lee J.M."/>
            <person name="Lee H.A."/>
            <person name="Seo E."/>
            <person name="Choi J."/>
            <person name="Cheong K."/>
            <person name="Kim K.T."/>
            <person name="Jung K."/>
            <person name="Lee G.W."/>
            <person name="Oh S.K."/>
            <person name="Bae C."/>
            <person name="Kim S.B."/>
            <person name="Lee H.Y."/>
            <person name="Kim S.Y."/>
            <person name="Kim M.S."/>
            <person name="Kang B.C."/>
            <person name="Jo Y.D."/>
            <person name="Yang H.B."/>
            <person name="Jeong H.J."/>
            <person name="Kang W.H."/>
            <person name="Kwon J.K."/>
            <person name="Shin C."/>
            <person name="Lim J.Y."/>
            <person name="Park J.H."/>
            <person name="Huh J.H."/>
            <person name="Kim J.S."/>
            <person name="Kim B.D."/>
            <person name="Cohen O."/>
            <person name="Paran I."/>
            <person name="Suh M.C."/>
            <person name="Lee S.B."/>
            <person name="Kim Y.K."/>
            <person name="Shin Y."/>
            <person name="Noh S.J."/>
            <person name="Park J."/>
            <person name="Seo Y.S."/>
            <person name="Kwon S.Y."/>
            <person name="Kim H.A."/>
            <person name="Park J.M."/>
            <person name="Kim H.J."/>
            <person name="Choi S.B."/>
            <person name="Bosland P.W."/>
            <person name="Reeves G."/>
            <person name="Jo S.H."/>
            <person name="Lee B.W."/>
            <person name="Cho H.T."/>
            <person name="Choi H.S."/>
            <person name="Lee M.S."/>
            <person name="Yu Y."/>
            <person name="Do Choi Y."/>
            <person name="Park B.S."/>
            <person name="van Deynze A."/>
            <person name="Ashrafi H."/>
            <person name="Hill T."/>
            <person name="Kim W.T."/>
            <person name="Pai H.S."/>
            <person name="Ahn H.K."/>
            <person name="Yeam I."/>
            <person name="Giovannoni J.J."/>
            <person name="Rose J.K."/>
            <person name="Sorensen I."/>
            <person name="Lee S.J."/>
            <person name="Kim R.W."/>
            <person name="Choi I.Y."/>
            <person name="Choi B.S."/>
            <person name="Lim J.S."/>
            <person name="Lee Y.H."/>
            <person name="Choi D."/>
        </authorList>
    </citation>
    <scope>NUCLEOTIDE SEQUENCE [LARGE SCALE GENOMIC DNA]</scope>
    <source>
        <strain evidence="10">cv. CM334</strain>
    </source>
</reference>
<dbReference type="InterPro" id="IPR036955">
    <property type="entry name" value="AP2/ERF_dom_sf"/>
</dbReference>
<feature type="compositionally biased region" description="Basic and acidic residues" evidence="7">
    <location>
        <begin position="197"/>
        <end position="212"/>
    </location>
</feature>
<evidence type="ECO:0000256" key="2">
    <source>
        <dbReference type="ARBA" id="ARBA00022745"/>
    </source>
</evidence>
<keyword evidence="4" id="KW-0238">DNA-binding</keyword>
<organism evidence="9 10">
    <name type="scientific">Capsicum annuum</name>
    <name type="common">Capsicum pepper</name>
    <dbReference type="NCBI Taxonomy" id="4072"/>
    <lineage>
        <taxon>Eukaryota</taxon>
        <taxon>Viridiplantae</taxon>
        <taxon>Streptophyta</taxon>
        <taxon>Embryophyta</taxon>
        <taxon>Tracheophyta</taxon>
        <taxon>Spermatophyta</taxon>
        <taxon>Magnoliopsida</taxon>
        <taxon>eudicotyledons</taxon>
        <taxon>Gunneridae</taxon>
        <taxon>Pentapetalae</taxon>
        <taxon>asterids</taxon>
        <taxon>lamiids</taxon>
        <taxon>Solanales</taxon>
        <taxon>Solanaceae</taxon>
        <taxon>Solanoideae</taxon>
        <taxon>Capsiceae</taxon>
        <taxon>Capsicum</taxon>
    </lineage>
</organism>
<name>A0A2G3A8D4_CAPAN</name>
<keyword evidence="5" id="KW-0804">Transcription</keyword>
<feature type="domain" description="AP2/ERF" evidence="8">
    <location>
        <begin position="19"/>
        <end position="186"/>
    </location>
</feature>
<evidence type="ECO:0000256" key="4">
    <source>
        <dbReference type="ARBA" id="ARBA00023125"/>
    </source>
</evidence>
<reference evidence="9 10" key="2">
    <citation type="journal article" date="2017" name="Genome Biol.">
        <title>New reference genome sequences of hot pepper reveal the massive evolution of plant disease-resistance genes by retroduplication.</title>
        <authorList>
            <person name="Kim S."/>
            <person name="Park J."/>
            <person name="Yeom S.I."/>
            <person name="Kim Y.M."/>
            <person name="Seo E."/>
            <person name="Kim K.T."/>
            <person name="Kim M.S."/>
            <person name="Lee J.M."/>
            <person name="Cheong K."/>
            <person name="Shin H.S."/>
            <person name="Kim S.B."/>
            <person name="Han K."/>
            <person name="Lee J."/>
            <person name="Park M."/>
            <person name="Lee H.A."/>
            <person name="Lee H.Y."/>
            <person name="Lee Y."/>
            <person name="Oh S."/>
            <person name="Lee J.H."/>
            <person name="Choi E."/>
            <person name="Choi E."/>
            <person name="Lee S.E."/>
            <person name="Jeon J."/>
            <person name="Kim H."/>
            <person name="Choi G."/>
            <person name="Song H."/>
            <person name="Lee J."/>
            <person name="Lee S.C."/>
            <person name="Kwon J.K."/>
            <person name="Lee H.Y."/>
            <person name="Koo N."/>
            <person name="Hong Y."/>
            <person name="Kim R.W."/>
            <person name="Kang W.H."/>
            <person name="Huh J.H."/>
            <person name="Kang B.C."/>
            <person name="Yang T.J."/>
            <person name="Lee Y.H."/>
            <person name="Bennetzen J.L."/>
            <person name="Choi D."/>
        </authorList>
    </citation>
    <scope>NUCLEOTIDE SEQUENCE [LARGE SCALE GENOMIC DNA]</scope>
    <source>
        <strain evidence="10">cv. CM334</strain>
    </source>
</reference>
<feature type="compositionally biased region" description="Low complexity" evidence="7">
    <location>
        <begin position="221"/>
        <end position="245"/>
    </location>
</feature>